<evidence type="ECO:0000313" key="2">
    <source>
        <dbReference type="Proteomes" id="UP001433872"/>
    </source>
</evidence>
<protein>
    <submittedName>
        <fullName evidence="1">Uncharacterized protein</fullName>
    </submittedName>
</protein>
<dbReference type="InterPro" id="IPR058007">
    <property type="entry name" value="Gp5.9"/>
</dbReference>
<keyword evidence="2" id="KW-1185">Reference proteome</keyword>
<evidence type="ECO:0000313" key="1">
    <source>
        <dbReference type="EMBL" id="WYV99234.1"/>
    </source>
</evidence>
<sequence length="74" mass="8059">MNKKLGAGTAKQLSLQTAKIMESRYRDEIVTLSGEVCELQYKADAYDALMTHGVENWEGYSDAMADLAGGGDIK</sequence>
<name>A0AAX4MYS6_9CAUD</name>
<dbReference type="Proteomes" id="UP001433872">
    <property type="component" value="Segment"/>
</dbReference>
<dbReference type="EMBL" id="PP496414">
    <property type="protein sequence ID" value="WYV99234.1"/>
    <property type="molecule type" value="Genomic_DNA"/>
</dbReference>
<proteinExistence type="predicted"/>
<gene>
    <name evidence="1" type="ORF">KoPa4_00066</name>
</gene>
<organism evidence="1 2">
    <name type="scientific">Pseudomonas phage vB_PpuM-KoPa-4</name>
    <dbReference type="NCBI Taxonomy" id="3132618"/>
    <lineage>
        <taxon>Viruses</taxon>
        <taxon>Duplodnaviria</taxon>
        <taxon>Heunggongvirae</taxon>
        <taxon>Uroviricota</taxon>
        <taxon>Caudoviricetes</taxon>
        <taxon>Vandenendeviridae</taxon>
        <taxon>Gorskivirinae</taxon>
        <taxon>Tartuvirus</taxon>
        <taxon>Tartuvirus kopa4</taxon>
    </lineage>
</organism>
<reference evidence="1" key="1">
    <citation type="submission" date="2024-03" db="EMBL/GenBank/DDBJ databases">
        <title>Isolation and characterization of a phage collection against Pseudomonas putida.</title>
        <authorList>
            <person name="Brauer A."/>
            <person name="Rosendahl S."/>
            <person name="Kangsep A."/>
            <person name="Rikberg R."/>
            <person name="Lewanczyk A.C."/>
            <person name="Horak R."/>
            <person name="Tamman H."/>
        </authorList>
    </citation>
    <scope>NUCLEOTIDE SEQUENCE</scope>
</reference>
<dbReference type="Pfam" id="PF25708">
    <property type="entry name" value="Phage_T7_Gp5_9"/>
    <property type="match status" value="1"/>
</dbReference>
<accession>A0AAX4MYS6</accession>